<accession>A0A4Q4MXI5</accession>
<dbReference type="AlphaFoldDB" id="A0A4Q4MXI5"/>
<organism evidence="1 2">
    <name type="scientific">Alternaria alternata</name>
    <name type="common">Alternaria rot fungus</name>
    <name type="synonym">Torula alternata</name>
    <dbReference type="NCBI Taxonomy" id="5599"/>
    <lineage>
        <taxon>Eukaryota</taxon>
        <taxon>Fungi</taxon>
        <taxon>Dikarya</taxon>
        <taxon>Ascomycota</taxon>
        <taxon>Pezizomycotina</taxon>
        <taxon>Dothideomycetes</taxon>
        <taxon>Pleosporomycetidae</taxon>
        <taxon>Pleosporales</taxon>
        <taxon>Pleosporineae</taxon>
        <taxon>Pleosporaceae</taxon>
        <taxon>Alternaria</taxon>
        <taxon>Alternaria sect. Alternaria</taxon>
        <taxon>Alternaria alternata complex</taxon>
    </lineage>
</organism>
<name>A0A4Q4MXI5_ALTAL</name>
<dbReference type="Proteomes" id="UP000291422">
    <property type="component" value="Unassembled WGS sequence"/>
</dbReference>
<comment type="caution">
    <text evidence="1">The sequence shown here is derived from an EMBL/GenBank/DDBJ whole genome shotgun (WGS) entry which is preliminary data.</text>
</comment>
<proteinExistence type="predicted"/>
<evidence type="ECO:0000313" key="1">
    <source>
        <dbReference type="EMBL" id="RYN61647.1"/>
    </source>
</evidence>
<sequence length="211" mass="23915">MKLIQRDSTSLVLSPSSYSAYCGTQSVINDLDKYLSEPTQTERRCELADEATNHITSYSYDPTRTDKKDLSTSQLFFQALHVREYPDDEQEVIDYPFHGLVNSARTSDEFHNNQICISFRDPARDESEIQSELETLSNMGFIHFPFIVPQNDNELKTGGNTRSNTASIAHETMLQAAANQLAIQFREDQNRGTGMEHANVVSKPEVIYNPI</sequence>
<dbReference type="EMBL" id="PDXD01000102">
    <property type="protein sequence ID" value="RYN61647.1"/>
    <property type="molecule type" value="Genomic_DNA"/>
</dbReference>
<protein>
    <submittedName>
        <fullName evidence="1">Uncharacterized protein</fullName>
    </submittedName>
</protein>
<gene>
    <name evidence="1" type="ORF">AA0117_g12945</name>
</gene>
<evidence type="ECO:0000313" key="2">
    <source>
        <dbReference type="Proteomes" id="UP000291422"/>
    </source>
</evidence>
<reference evidence="2" key="1">
    <citation type="journal article" date="2019" name="bioRxiv">
        <title>Genomics, evolutionary history and diagnostics of the Alternaria alternata species group including apple and Asian pear pathotypes.</title>
        <authorList>
            <person name="Armitage A.D."/>
            <person name="Cockerton H.M."/>
            <person name="Sreenivasaprasad S."/>
            <person name="Woodhall J.W."/>
            <person name="Lane C.R."/>
            <person name="Harrison R.J."/>
            <person name="Clarkson J.P."/>
        </authorList>
    </citation>
    <scope>NUCLEOTIDE SEQUENCE [LARGE SCALE GENOMIC DNA]</scope>
    <source>
        <strain evidence="2">FERA 1177</strain>
    </source>
</reference>